<accession>A0A077ZWL5</accession>
<keyword evidence="3" id="KW-1185">Reference proteome</keyword>
<protein>
    <submittedName>
        <fullName evidence="2">Uncharacterized protein</fullName>
    </submittedName>
</protein>
<dbReference type="InParanoid" id="A0A077ZWL5"/>
<dbReference type="EMBL" id="CCKQ01002860">
    <property type="protein sequence ID" value="CDW73976.1"/>
    <property type="molecule type" value="Genomic_DNA"/>
</dbReference>
<name>A0A077ZWL5_STYLE</name>
<evidence type="ECO:0000313" key="3">
    <source>
        <dbReference type="Proteomes" id="UP000039865"/>
    </source>
</evidence>
<evidence type="ECO:0000313" key="2">
    <source>
        <dbReference type="EMBL" id="CDW73976.1"/>
    </source>
</evidence>
<dbReference type="Proteomes" id="UP000039865">
    <property type="component" value="Unassembled WGS sequence"/>
</dbReference>
<feature type="compositionally biased region" description="Low complexity" evidence="1">
    <location>
        <begin position="1"/>
        <end position="15"/>
    </location>
</feature>
<feature type="region of interest" description="Disordered" evidence="1">
    <location>
        <begin position="1"/>
        <end position="22"/>
    </location>
</feature>
<organism evidence="2 3">
    <name type="scientific">Stylonychia lemnae</name>
    <name type="common">Ciliate</name>
    <dbReference type="NCBI Taxonomy" id="5949"/>
    <lineage>
        <taxon>Eukaryota</taxon>
        <taxon>Sar</taxon>
        <taxon>Alveolata</taxon>
        <taxon>Ciliophora</taxon>
        <taxon>Intramacronucleata</taxon>
        <taxon>Spirotrichea</taxon>
        <taxon>Stichotrichia</taxon>
        <taxon>Sporadotrichida</taxon>
        <taxon>Oxytrichidae</taxon>
        <taxon>Stylonychinae</taxon>
        <taxon>Stylonychia</taxon>
    </lineage>
</organism>
<gene>
    <name evidence="2" type="primary">Contig10556.g11272</name>
    <name evidence="2" type="ORF">STYLEM_2966</name>
</gene>
<proteinExistence type="predicted"/>
<sequence length="354" mass="42393">MTDIQITQTQMNQQNSDPISNTNPPFNLKGNIIAINFKTKYNFITFEMRINMLHLVEYDLNKRETKSQIDIEFKSKEFKRSYTKGIYAIIDSITDVLTSTLINLMTGEYVKLIEREYDSSQLIITYFSCMIFNQNSILAISDRYVNQVKIQKDLSETSLTIPQDFKLPSSHSFQDENSRFYLNSPFNTTWIFKRCQTQRNRKCKEIKQFNMKADRIFKINKRYTLMLEEDARMINVFKEYQFHIRIIDTKKNIVVQKTNRLFQGQKLFGIFNLPKRTYSPHDMEGFLIVFRRNNGLFVMIYNINNRSTMQYILDVETHNLINVYQLNDQLLFEFKYQNKKNTYNLQQIEEFSCF</sequence>
<evidence type="ECO:0000256" key="1">
    <source>
        <dbReference type="SAM" id="MobiDB-lite"/>
    </source>
</evidence>
<reference evidence="2 3" key="1">
    <citation type="submission" date="2014-06" db="EMBL/GenBank/DDBJ databases">
        <authorList>
            <person name="Swart Estienne"/>
        </authorList>
    </citation>
    <scope>NUCLEOTIDE SEQUENCE [LARGE SCALE GENOMIC DNA]</scope>
    <source>
        <strain evidence="2 3">130c</strain>
    </source>
</reference>
<dbReference type="AlphaFoldDB" id="A0A077ZWL5"/>